<dbReference type="InterPro" id="IPR039093">
    <property type="entry name" value="XRP2"/>
</dbReference>
<name>A0ABR1G8N3_AURAN</name>
<evidence type="ECO:0000313" key="7">
    <source>
        <dbReference type="EMBL" id="KAK7249513.1"/>
    </source>
</evidence>
<dbReference type="PROSITE" id="PS00018">
    <property type="entry name" value="EF_HAND_1"/>
    <property type="match status" value="1"/>
</dbReference>
<dbReference type="Proteomes" id="UP001363151">
    <property type="component" value="Unassembled WGS sequence"/>
</dbReference>
<comment type="caution">
    <text evidence="7">The sequence shown here is derived from an EMBL/GenBank/DDBJ whole genome shotgun (WGS) entry which is preliminary data.</text>
</comment>
<keyword evidence="8" id="KW-1185">Reference proteome</keyword>
<dbReference type="SUPFAM" id="SSF47473">
    <property type="entry name" value="EF-hand"/>
    <property type="match status" value="1"/>
</dbReference>
<proteinExistence type="inferred from homology"/>
<dbReference type="PANTHER" id="PTHR15440">
    <property type="entry name" value="XRP2 PROTEIN"/>
    <property type="match status" value="1"/>
</dbReference>
<dbReference type="EMBL" id="JBBJCI010000078">
    <property type="protein sequence ID" value="KAK7249513.1"/>
    <property type="molecule type" value="Genomic_DNA"/>
</dbReference>
<dbReference type="InterPro" id="IPR018247">
    <property type="entry name" value="EF_Hand_1_Ca_BS"/>
</dbReference>
<dbReference type="SMART" id="SM00673">
    <property type="entry name" value="CARP"/>
    <property type="match status" value="1"/>
</dbReference>
<dbReference type="InterPro" id="IPR017901">
    <property type="entry name" value="C-CAP_CF_C-like"/>
</dbReference>
<evidence type="ECO:0000313" key="8">
    <source>
        <dbReference type="Proteomes" id="UP001363151"/>
    </source>
</evidence>
<dbReference type="Pfam" id="PF13499">
    <property type="entry name" value="EF-hand_7"/>
    <property type="match status" value="1"/>
</dbReference>
<feature type="domain" description="C-CAP/cofactor C-like" evidence="6">
    <location>
        <begin position="98"/>
        <end position="234"/>
    </location>
</feature>
<organism evidence="7 8">
    <name type="scientific">Aureococcus anophagefferens</name>
    <name type="common">Harmful bloom alga</name>
    <dbReference type="NCBI Taxonomy" id="44056"/>
    <lineage>
        <taxon>Eukaryota</taxon>
        <taxon>Sar</taxon>
        <taxon>Stramenopiles</taxon>
        <taxon>Ochrophyta</taxon>
        <taxon>Pelagophyceae</taxon>
        <taxon>Pelagomonadales</taxon>
        <taxon>Pelagomonadaceae</taxon>
        <taxon>Aureococcus</taxon>
    </lineage>
</organism>
<evidence type="ECO:0000259" key="5">
    <source>
        <dbReference type="PROSITE" id="PS50222"/>
    </source>
</evidence>
<evidence type="ECO:0000256" key="3">
    <source>
        <dbReference type="ARBA" id="ARBA00022837"/>
    </source>
</evidence>
<dbReference type="Pfam" id="PF07986">
    <property type="entry name" value="TBCC"/>
    <property type="match status" value="1"/>
</dbReference>
<feature type="region of interest" description="Disordered" evidence="4">
    <location>
        <begin position="1"/>
        <end position="39"/>
    </location>
</feature>
<dbReference type="InterPro" id="IPR002048">
    <property type="entry name" value="EF_hand_dom"/>
</dbReference>
<dbReference type="PROSITE" id="PS51329">
    <property type="entry name" value="C_CAP_COFACTOR_C"/>
    <property type="match status" value="1"/>
</dbReference>
<evidence type="ECO:0000256" key="4">
    <source>
        <dbReference type="SAM" id="MobiDB-lite"/>
    </source>
</evidence>
<dbReference type="InterPro" id="IPR006599">
    <property type="entry name" value="CARP_motif"/>
</dbReference>
<dbReference type="Gene3D" id="2.160.20.70">
    <property type="match status" value="1"/>
</dbReference>
<dbReference type="PROSITE" id="PS50222">
    <property type="entry name" value="EF_HAND_2"/>
    <property type="match status" value="1"/>
</dbReference>
<keyword evidence="3" id="KW-0106">Calcium</keyword>
<accession>A0ABR1G8N3</accession>
<dbReference type="InterPro" id="IPR011992">
    <property type="entry name" value="EF-hand-dom_pair"/>
</dbReference>
<dbReference type="Gene3D" id="1.10.238.10">
    <property type="entry name" value="EF-hand"/>
    <property type="match status" value="1"/>
</dbReference>
<reference evidence="7 8" key="1">
    <citation type="submission" date="2024-03" db="EMBL/GenBank/DDBJ databases">
        <title>Aureococcus anophagefferens CCMP1851 and Kratosvirus quantuckense: Draft genome of a second virus-susceptible host strain in the model system.</title>
        <authorList>
            <person name="Chase E."/>
            <person name="Truchon A.R."/>
            <person name="Schepens W."/>
            <person name="Wilhelm S.W."/>
        </authorList>
    </citation>
    <scope>NUCLEOTIDE SEQUENCE [LARGE SCALE GENOMIC DNA]</scope>
    <source>
        <strain evidence="7 8">CCMP1851</strain>
    </source>
</reference>
<feature type="domain" description="EF-hand" evidence="5">
    <location>
        <begin position="37"/>
        <end position="72"/>
    </location>
</feature>
<dbReference type="InterPro" id="IPR012945">
    <property type="entry name" value="Tubulin-bd_cofactor_C_dom"/>
</dbReference>
<protein>
    <submittedName>
        <fullName evidence="7">Tubulin-specific chaperone C</fullName>
    </submittedName>
</protein>
<dbReference type="PANTHER" id="PTHR15440:SF0">
    <property type="entry name" value="PROTEIN XRP2"/>
    <property type="match status" value="1"/>
</dbReference>
<dbReference type="InterPro" id="IPR016098">
    <property type="entry name" value="CAP/MinC_C"/>
</dbReference>
<evidence type="ECO:0000259" key="6">
    <source>
        <dbReference type="PROSITE" id="PS51329"/>
    </source>
</evidence>
<comment type="similarity">
    <text evidence="1">Belongs to the TBCC family.</text>
</comment>
<evidence type="ECO:0000256" key="2">
    <source>
        <dbReference type="ARBA" id="ARBA00022741"/>
    </source>
</evidence>
<evidence type="ECO:0000256" key="1">
    <source>
        <dbReference type="ARBA" id="ARBA00008848"/>
    </source>
</evidence>
<keyword evidence="2" id="KW-0547">Nucleotide-binding</keyword>
<sequence>MGGASSKPKKKQRKERPPAPPQRRLSLPPLAFANARSKEDKVQKAFDAMDGNKDGKLDPAEVTAYLLKMGYGRDECERFVKLADVSGHGCVDFNEFHAAWGFLNAFRVSKHTAGEVVRKPGSVDGKDLVVEDCKDCAVKILDVTAALQIDGCENVFVRDCKNCTVSLACQQLRTRDCADTTFYLYAATEPIVESSQNLSFAPFNVAYDGLGAQFEKAGFDPAANLWYAVHDFSSPDAQDESHWVEQPPERFVALAVEVEEGVPCGEQCPVPRDARAPIPADSMRGMAMHK</sequence>
<gene>
    <name evidence="7" type="ORF">SO694_00049289</name>
</gene>
<dbReference type="CDD" id="cd00051">
    <property type="entry name" value="EFh"/>
    <property type="match status" value="1"/>
</dbReference>